<feature type="signal peptide" evidence="2">
    <location>
        <begin position="1"/>
        <end position="22"/>
    </location>
</feature>
<evidence type="ECO:0000256" key="2">
    <source>
        <dbReference type="SAM" id="SignalP"/>
    </source>
</evidence>
<organism evidence="4 5">
    <name type="scientific">Candidatus Auribacter fodinae</name>
    <dbReference type="NCBI Taxonomy" id="2093366"/>
    <lineage>
        <taxon>Bacteria</taxon>
        <taxon>Pseudomonadati</taxon>
        <taxon>Candidatus Auribacterota</taxon>
        <taxon>Candidatus Auribacteria</taxon>
        <taxon>Candidatus Auribacterales</taxon>
        <taxon>Candidatus Auribacteraceae</taxon>
        <taxon>Candidatus Auribacter</taxon>
    </lineage>
</organism>
<keyword evidence="2" id="KW-0732">Signal</keyword>
<dbReference type="Gene3D" id="2.60.120.260">
    <property type="entry name" value="Galactose-binding domain-like"/>
    <property type="match status" value="1"/>
</dbReference>
<evidence type="ECO:0000313" key="4">
    <source>
        <dbReference type="EMBL" id="RJP61298.1"/>
    </source>
</evidence>
<dbReference type="PANTHER" id="PTHR24273:SF32">
    <property type="entry name" value="HYALIN"/>
    <property type="match status" value="1"/>
</dbReference>
<dbReference type="PROSITE" id="PS50825">
    <property type="entry name" value="HYR"/>
    <property type="match status" value="1"/>
</dbReference>
<comment type="caution">
    <text evidence="4">The sequence shown here is derived from an EMBL/GenBank/DDBJ whole genome shotgun (WGS) entry which is preliminary data.</text>
</comment>
<evidence type="ECO:0000256" key="1">
    <source>
        <dbReference type="ARBA" id="ARBA00022737"/>
    </source>
</evidence>
<dbReference type="EMBL" id="QZJZ01000014">
    <property type="protein sequence ID" value="RJP61298.1"/>
    <property type="molecule type" value="Genomic_DNA"/>
</dbReference>
<proteinExistence type="predicted"/>
<accession>A0A3A4R516</accession>
<dbReference type="Pfam" id="PF02494">
    <property type="entry name" value="HYR"/>
    <property type="match status" value="2"/>
</dbReference>
<dbReference type="AlphaFoldDB" id="A0A3A4R516"/>
<name>A0A3A4R516_9BACT</name>
<feature type="domain" description="HYR" evidence="3">
    <location>
        <begin position="315"/>
        <end position="396"/>
    </location>
</feature>
<gene>
    <name evidence="4" type="ORF">C4541_02015</name>
</gene>
<feature type="chain" id="PRO_5017364647" evidence="2">
    <location>
        <begin position="23"/>
        <end position="554"/>
    </location>
</feature>
<dbReference type="PANTHER" id="PTHR24273">
    <property type="entry name" value="FI04643P-RELATED"/>
    <property type="match status" value="1"/>
</dbReference>
<evidence type="ECO:0000313" key="5">
    <source>
        <dbReference type="Proteomes" id="UP000266426"/>
    </source>
</evidence>
<evidence type="ECO:0000259" key="3">
    <source>
        <dbReference type="PROSITE" id="PS50825"/>
    </source>
</evidence>
<reference evidence="4 5" key="1">
    <citation type="journal article" date="2017" name="ISME J.">
        <title>Energy and carbon metabolisms in a deep terrestrial subsurface fluid microbial community.</title>
        <authorList>
            <person name="Momper L."/>
            <person name="Jungbluth S.P."/>
            <person name="Lee M.D."/>
            <person name="Amend J.P."/>
        </authorList>
    </citation>
    <scope>NUCLEOTIDE SEQUENCE [LARGE SCALE GENOMIC DNA]</scope>
    <source>
        <strain evidence="4">SURF_26</strain>
    </source>
</reference>
<keyword evidence="1" id="KW-0677">Repeat</keyword>
<protein>
    <submittedName>
        <fullName evidence="4">HYR domain-containing protein</fullName>
    </submittedName>
</protein>
<dbReference type="InterPro" id="IPR003410">
    <property type="entry name" value="HYR_dom"/>
</dbReference>
<sequence length="554" mass="57206">MQNQIGKVSLLIVIMAMGVASAQVGSVQADATAQTLPFLQDWSNTGLITANDDWSGVLGINGYLGQSLTTTTGVDPQTVLTESAAANDLTVLANQTNANITNGDVAEFDNALQVIALQGSGTADAPYILITVSTTGLTDITISYDLRDIDGSADNAIQPVALQYRVGDSGPFTNVAAGYVADATAGPSLATLVTPVNVTLPAAVDYQPLVQIRIITTNAVGSDEWIGIDDISITGTDTTPPSLTLPGNLTYEANTLGGRVVGFSASAIDVVDGSVPVTCTPSSDSLFMVGSTTVNCSAADVAGNIANGSFIITITDTTPPSLTLPGNMTVPQTIPAGAVVTFTATATDTVGPASPTVTCAPVSGFTFPAGATTVKCLASDTAGNIAVGNFKVTVRKNRNLLSKPDFSGPYAMPYSWNVMGAPAPFASVLDCVIFNSASCSVRLAGDKTNTYKSVFQLVKRSGLAGDKYAFGISSGARHAPNTGGLYQVEVIFYDTWAKVPGTAKLNLTPGTHGFQNFSGVATAPADYTHLVFRFVFRNASGQAWFDDAFLIKLP</sequence>
<dbReference type="Proteomes" id="UP000266426">
    <property type="component" value="Unassembled WGS sequence"/>
</dbReference>